<reference evidence="3" key="2">
    <citation type="submission" date="2017-05" db="UniProtKB">
        <authorList>
            <consortium name="EnsemblMetazoa"/>
        </authorList>
    </citation>
    <scope>IDENTIFICATION</scope>
</reference>
<organism evidence="3">
    <name type="scientific">Amphimedon queenslandica</name>
    <name type="common">Sponge</name>
    <dbReference type="NCBI Taxonomy" id="400682"/>
    <lineage>
        <taxon>Eukaryota</taxon>
        <taxon>Metazoa</taxon>
        <taxon>Porifera</taxon>
        <taxon>Demospongiae</taxon>
        <taxon>Heteroscleromorpha</taxon>
        <taxon>Haplosclerida</taxon>
        <taxon>Niphatidae</taxon>
        <taxon>Amphimedon</taxon>
    </lineage>
</organism>
<dbReference type="STRING" id="400682.A0A1X7VKU0"/>
<keyword evidence="4" id="KW-1185">Reference proteome</keyword>
<dbReference type="Pfam" id="PF21516">
    <property type="entry name" value="YqeH-like_C"/>
    <property type="match status" value="1"/>
</dbReference>
<dbReference type="EnsemblMetazoa" id="Aqu2.1.40662_001">
    <property type="protein sequence ID" value="Aqu2.1.40662_001"/>
    <property type="gene ID" value="Aqu2.1.40662"/>
</dbReference>
<evidence type="ECO:0000259" key="2">
    <source>
        <dbReference type="Pfam" id="PF21516"/>
    </source>
</evidence>
<reference evidence="4" key="1">
    <citation type="journal article" date="2010" name="Nature">
        <title>The Amphimedon queenslandica genome and the evolution of animal complexity.</title>
        <authorList>
            <person name="Srivastava M."/>
            <person name="Simakov O."/>
            <person name="Chapman J."/>
            <person name="Fahey B."/>
            <person name="Gauthier M.E."/>
            <person name="Mitros T."/>
            <person name="Richards G.S."/>
            <person name="Conaco C."/>
            <person name="Dacre M."/>
            <person name="Hellsten U."/>
            <person name="Larroux C."/>
            <person name="Putnam N.H."/>
            <person name="Stanke M."/>
            <person name="Adamska M."/>
            <person name="Darling A."/>
            <person name="Degnan S.M."/>
            <person name="Oakley T.H."/>
            <person name="Plachetzki D.C."/>
            <person name="Zhai Y."/>
            <person name="Adamski M."/>
            <person name="Calcino A."/>
            <person name="Cummins S.F."/>
            <person name="Goodstein D.M."/>
            <person name="Harris C."/>
            <person name="Jackson D.J."/>
            <person name="Leys S.P."/>
            <person name="Shu S."/>
            <person name="Woodcroft B.J."/>
            <person name="Vervoort M."/>
            <person name="Kosik K.S."/>
            <person name="Manning G."/>
            <person name="Degnan B.M."/>
            <person name="Rokhsar D.S."/>
        </authorList>
    </citation>
    <scope>NUCLEOTIDE SEQUENCE [LARGE SCALE GENOMIC DNA]</scope>
</reference>
<feature type="compositionally biased region" description="Basic residues" evidence="1">
    <location>
        <begin position="568"/>
        <end position="583"/>
    </location>
</feature>
<dbReference type="SUPFAM" id="SSF52540">
    <property type="entry name" value="P-loop containing nucleoside triphosphate hydrolases"/>
    <property type="match status" value="1"/>
</dbReference>
<dbReference type="InterPro" id="IPR048422">
    <property type="entry name" value="NOA1/YqeH-like_C"/>
</dbReference>
<proteinExistence type="predicted"/>
<dbReference type="EnsemblMetazoa" id="XM_003383886.3">
    <property type="protein sequence ID" value="XP_003383934.1"/>
    <property type="gene ID" value="LOC100637908"/>
</dbReference>
<dbReference type="Proteomes" id="UP000007879">
    <property type="component" value="Unassembled WGS sequence"/>
</dbReference>
<dbReference type="InterPro" id="IPR027417">
    <property type="entry name" value="P-loop_NTPase"/>
</dbReference>
<dbReference type="PANTHER" id="PTHR46406">
    <property type="entry name" value="NITRIC OXIDE-ASSOCIATED PROTEIN 1"/>
    <property type="match status" value="1"/>
</dbReference>
<dbReference type="CDD" id="cd01855">
    <property type="entry name" value="YqeH"/>
    <property type="match status" value="1"/>
</dbReference>
<dbReference type="Gene3D" id="3.40.50.300">
    <property type="entry name" value="P-loop containing nucleotide triphosphate hydrolases"/>
    <property type="match status" value="1"/>
</dbReference>
<name>A0A1X7VKU0_AMPQE</name>
<gene>
    <name evidence="3" type="primary">100637908</name>
</gene>
<dbReference type="eggNOG" id="KOG1249">
    <property type="taxonomic scope" value="Eukaryota"/>
</dbReference>
<evidence type="ECO:0000313" key="3">
    <source>
        <dbReference type="EnsemblMetazoa" id="Aqu2.1.40662_001"/>
    </source>
</evidence>
<dbReference type="PANTHER" id="PTHR46406:SF1">
    <property type="entry name" value="NITRIC OXIDE-ASSOCIATED PROTEIN 1"/>
    <property type="match status" value="1"/>
</dbReference>
<evidence type="ECO:0000256" key="1">
    <source>
        <dbReference type="SAM" id="MobiDB-lite"/>
    </source>
</evidence>
<dbReference type="OrthoDB" id="1696305at2759"/>
<feature type="region of interest" description="Disordered" evidence="1">
    <location>
        <begin position="563"/>
        <end position="583"/>
    </location>
</feature>
<dbReference type="OMA" id="LGCTNVG"/>
<feature type="domain" description="NOA1/YqeH-like C-terminal" evidence="2">
    <location>
        <begin position="455"/>
        <end position="555"/>
    </location>
</feature>
<accession>A0A1X7VKU0</accession>
<protein>
    <recommendedName>
        <fullName evidence="2">NOA1/YqeH-like C-terminal domain-containing protein</fullName>
    </recommendedName>
</protein>
<dbReference type="KEGG" id="aqu:100637908"/>
<dbReference type="InterPro" id="IPR052807">
    <property type="entry name" value="Mito_transl_resp_regulator"/>
</dbReference>
<sequence>MAAHVMSIRRGAWSFLQRIRASSFNVRASTSLVATPSASIHNLPLTRRCSTSTTVTVATTMDEAGDEASCSGCGSIFHSSVPQTQGYLPPNKMASLLESDAPSDKPVICQRCFYLRHYNNPLHVTLPPDDYLKSLSHLKDEKCLVLVIIDGIDFPSSLFPSLRTLLNPQFSKVYLVINKIDVLPLMDESMKIRFESYIKTEAEKSIDPATVIGIHYVSAKTGQGVGFLTDSITTEWGNRGNVYLLGCTNVGKSSLFKLLLQSLCGVQPGQLKTVNEISAPSPTISHWPGTTIGLIKFPMLSVGKRKRLSFQAHKKGITVKELIVDQYAADDDDDDDQFAEVVSSKRVYRSHNNNSEVEEVLKDIGINRKKKKKEEEDKNEEKGLTLPENRHWLHDTPGAVNDIQATNHLTTNELRLMLPKKRLSPRTIILKEGQSVFLGGLARLDYIQGKTSAYFTIFTSSYLPIHTRRTRDADEMYKRHLGQPLLKVPVGDAERIDAFPPLEPEELIITGRGFSSSVCDIILSSVGWVCVTAGLEHEIKILAYTPNGKGIFMRSPSLFPTAVTERGKRSKKGNKTYFKGKKK</sequence>
<dbReference type="InParanoid" id="A0A1X7VKU0"/>
<evidence type="ECO:0000313" key="4">
    <source>
        <dbReference type="Proteomes" id="UP000007879"/>
    </source>
</evidence>
<dbReference type="AlphaFoldDB" id="A0A1X7VKU0"/>